<reference evidence="6 7" key="1">
    <citation type="journal article" date="2016" name="Nat. Commun.">
        <title>Ectomycorrhizal ecology is imprinted in the genome of the dominant symbiotic fungus Cenococcum geophilum.</title>
        <authorList>
            <consortium name="DOE Joint Genome Institute"/>
            <person name="Peter M."/>
            <person name="Kohler A."/>
            <person name="Ohm R.A."/>
            <person name="Kuo A."/>
            <person name="Krutzmann J."/>
            <person name="Morin E."/>
            <person name="Arend M."/>
            <person name="Barry K.W."/>
            <person name="Binder M."/>
            <person name="Choi C."/>
            <person name="Clum A."/>
            <person name="Copeland A."/>
            <person name="Grisel N."/>
            <person name="Haridas S."/>
            <person name="Kipfer T."/>
            <person name="LaButti K."/>
            <person name="Lindquist E."/>
            <person name="Lipzen A."/>
            <person name="Maire R."/>
            <person name="Meier B."/>
            <person name="Mihaltcheva S."/>
            <person name="Molinier V."/>
            <person name="Murat C."/>
            <person name="Poggeler S."/>
            <person name="Quandt C.A."/>
            <person name="Sperisen C."/>
            <person name="Tritt A."/>
            <person name="Tisserant E."/>
            <person name="Crous P.W."/>
            <person name="Henrissat B."/>
            <person name="Nehls U."/>
            <person name="Egli S."/>
            <person name="Spatafora J.W."/>
            <person name="Grigoriev I.V."/>
            <person name="Martin F.M."/>
        </authorList>
    </citation>
    <scope>NUCLEOTIDE SEQUENCE [LARGE SCALE GENOMIC DNA]</scope>
    <source>
        <strain evidence="6 7">CBS 459.81</strain>
    </source>
</reference>
<evidence type="ECO:0000256" key="1">
    <source>
        <dbReference type="ARBA" id="ARBA00022737"/>
    </source>
</evidence>
<dbReference type="EMBL" id="KV745034">
    <property type="protein sequence ID" value="OCK78894.1"/>
    <property type="molecule type" value="Genomic_DNA"/>
</dbReference>
<dbReference type="PANTHER" id="PTHR23236:SF119">
    <property type="entry name" value="NUCLEAR RNA-BINDING PROTEIN SART-3"/>
    <property type="match status" value="1"/>
</dbReference>
<organism evidence="6 7">
    <name type="scientific">Lepidopterella palustris CBS 459.81</name>
    <dbReference type="NCBI Taxonomy" id="1314670"/>
    <lineage>
        <taxon>Eukaryota</taxon>
        <taxon>Fungi</taxon>
        <taxon>Dikarya</taxon>
        <taxon>Ascomycota</taxon>
        <taxon>Pezizomycotina</taxon>
        <taxon>Dothideomycetes</taxon>
        <taxon>Pleosporomycetidae</taxon>
        <taxon>Mytilinidiales</taxon>
        <taxon>Argynnaceae</taxon>
        <taxon>Lepidopterella</taxon>
    </lineage>
</organism>
<protein>
    <recommendedName>
        <fullName evidence="5">RRM domain-containing protein</fullName>
    </recommendedName>
</protein>
<dbReference type="Pfam" id="PF00076">
    <property type="entry name" value="RRM_1"/>
    <property type="match status" value="1"/>
</dbReference>
<dbReference type="OrthoDB" id="439808at2759"/>
<evidence type="ECO:0000256" key="3">
    <source>
        <dbReference type="PROSITE-ProRule" id="PRU00176"/>
    </source>
</evidence>
<keyword evidence="7" id="KW-1185">Reference proteome</keyword>
<keyword evidence="1" id="KW-0677">Repeat</keyword>
<sequence length="382" mass="43059">MDESLRTGFELHIAQLDAQCHFLNEAVNGSHLAVPGFGVIVQDIRQLRTQTSKLRARMDAVKNNLIDYISGVRVDTNRENLGTALPQSAPQTHIKPSLVSPADWRQRPFSTVGSVSEAFDNLKPESMVEGNDLYADSEEAARIAMHERRRLFVGNLPLGTTEEEILAFFAPYKVESAIIPRKDPGRGQPGRYGFVNMKTSEDAQSVISLRNNKPLLNRRLVVKLAAAPPRPTAPGKRRTSDPPSRTEAISPTKKARTDKGRASPPIEYVDISEEVDARLKERDRHKERGDTWLLTPKKRKRGYFYENEDSDAPKERNDRRLTPPLGMTPLLKKQKLTAHKENGTTTHLPYENIRLGTPLETPATERRKDAELVYRNGAWIFV</sequence>
<feature type="compositionally biased region" description="Basic and acidic residues" evidence="4">
    <location>
        <begin position="311"/>
        <end position="321"/>
    </location>
</feature>
<proteinExistence type="predicted"/>
<evidence type="ECO:0000256" key="2">
    <source>
        <dbReference type="ARBA" id="ARBA00022884"/>
    </source>
</evidence>
<evidence type="ECO:0000259" key="5">
    <source>
        <dbReference type="PROSITE" id="PS50102"/>
    </source>
</evidence>
<dbReference type="SUPFAM" id="SSF54928">
    <property type="entry name" value="RNA-binding domain, RBD"/>
    <property type="match status" value="1"/>
</dbReference>
<feature type="domain" description="RRM" evidence="5">
    <location>
        <begin position="149"/>
        <end position="227"/>
    </location>
</feature>
<accession>A0A8E2E7Z5</accession>
<evidence type="ECO:0000256" key="4">
    <source>
        <dbReference type="SAM" id="MobiDB-lite"/>
    </source>
</evidence>
<evidence type="ECO:0000313" key="6">
    <source>
        <dbReference type="EMBL" id="OCK78894.1"/>
    </source>
</evidence>
<dbReference type="GO" id="GO:0003723">
    <property type="term" value="F:RNA binding"/>
    <property type="evidence" value="ECO:0007669"/>
    <property type="project" value="UniProtKB-UniRule"/>
</dbReference>
<keyword evidence="2 3" id="KW-0694">RNA-binding</keyword>
<name>A0A8E2E7Z5_9PEZI</name>
<dbReference type="InterPro" id="IPR035979">
    <property type="entry name" value="RBD_domain_sf"/>
</dbReference>
<dbReference type="InterPro" id="IPR012677">
    <property type="entry name" value="Nucleotide-bd_a/b_plait_sf"/>
</dbReference>
<dbReference type="Proteomes" id="UP000250266">
    <property type="component" value="Unassembled WGS sequence"/>
</dbReference>
<dbReference type="PANTHER" id="PTHR23236">
    <property type="entry name" value="EUKARYOTIC TRANSLATION INITIATION FACTOR 4B/4H"/>
    <property type="match status" value="1"/>
</dbReference>
<feature type="region of interest" description="Disordered" evidence="4">
    <location>
        <begin position="307"/>
        <end position="327"/>
    </location>
</feature>
<dbReference type="CDD" id="cd00590">
    <property type="entry name" value="RRM_SF"/>
    <property type="match status" value="1"/>
</dbReference>
<dbReference type="PROSITE" id="PS50102">
    <property type="entry name" value="RRM"/>
    <property type="match status" value="1"/>
</dbReference>
<dbReference type="SMART" id="SM00360">
    <property type="entry name" value="RRM"/>
    <property type="match status" value="1"/>
</dbReference>
<dbReference type="Gene3D" id="3.30.70.330">
    <property type="match status" value="1"/>
</dbReference>
<gene>
    <name evidence="6" type="ORF">K432DRAFT_383532</name>
</gene>
<dbReference type="AlphaFoldDB" id="A0A8E2E7Z5"/>
<dbReference type="InterPro" id="IPR000504">
    <property type="entry name" value="RRM_dom"/>
</dbReference>
<evidence type="ECO:0000313" key="7">
    <source>
        <dbReference type="Proteomes" id="UP000250266"/>
    </source>
</evidence>
<feature type="region of interest" description="Disordered" evidence="4">
    <location>
        <begin position="224"/>
        <end position="268"/>
    </location>
</feature>